<evidence type="ECO:0000313" key="2">
    <source>
        <dbReference type="Proteomes" id="UP000738517"/>
    </source>
</evidence>
<dbReference type="EMBL" id="RSEJ01000076">
    <property type="protein sequence ID" value="NBI56311.1"/>
    <property type="molecule type" value="Genomic_DNA"/>
</dbReference>
<keyword evidence="2" id="KW-1185">Reference proteome</keyword>
<proteinExistence type="predicted"/>
<evidence type="ECO:0000313" key="1">
    <source>
        <dbReference type="EMBL" id="NBI56311.1"/>
    </source>
</evidence>
<name>A0ABW9YR23_9GAMM</name>
<organism evidence="1 2">
    <name type="scientific">Photobacterium alginatilyticum</name>
    <dbReference type="NCBI Taxonomy" id="1775171"/>
    <lineage>
        <taxon>Bacteria</taxon>
        <taxon>Pseudomonadati</taxon>
        <taxon>Pseudomonadota</taxon>
        <taxon>Gammaproteobacteria</taxon>
        <taxon>Vibrionales</taxon>
        <taxon>Vibrionaceae</taxon>
        <taxon>Photobacterium</taxon>
    </lineage>
</organism>
<dbReference type="Proteomes" id="UP000738517">
    <property type="component" value="Unassembled WGS sequence"/>
</dbReference>
<accession>A0ABW9YR23</accession>
<comment type="caution">
    <text evidence="1">The sequence shown here is derived from an EMBL/GenBank/DDBJ whole genome shotgun (WGS) entry which is preliminary data.</text>
</comment>
<reference evidence="1 2" key="1">
    <citation type="journal article" date="2017" name="Int. J. Syst. Evol. Microbiol.">
        <title>Photobacterium alginatilyticum sp. nov., a marine bacterium isolated from bottom seawater.</title>
        <authorList>
            <person name="Wang X."/>
            <person name="Wang Y."/>
            <person name="Yang X."/>
            <person name="Sun H."/>
            <person name="Li B."/>
            <person name="Zhang X.H."/>
        </authorList>
    </citation>
    <scope>NUCLEOTIDE SEQUENCE [LARGE SCALE GENOMIC DNA]</scope>
    <source>
        <strain evidence="1 2">P03D4</strain>
    </source>
</reference>
<protein>
    <submittedName>
        <fullName evidence="1">Uncharacterized protein</fullName>
    </submittedName>
</protein>
<gene>
    <name evidence="1" type="ORF">EIZ48_27930</name>
</gene>
<dbReference type="RefSeq" id="WP_160658619.1">
    <property type="nucleotide sequence ID" value="NZ_RSEJ01000076.1"/>
</dbReference>
<sequence length="101" mass="11776">MSKYRKILEFYRPEFLTDLQVSRLQDQGLLKVWMQVETDEERNSVELSGFDELAEAVSYLLLADHVLISEEVGTGKEFGTIRIRCRVDDCYSEFWCDTATV</sequence>